<proteinExistence type="predicted"/>
<dbReference type="AlphaFoldDB" id="A0A7W7D8S2"/>
<gene>
    <name evidence="1" type="ORF">BJ982_003876</name>
</gene>
<dbReference type="Proteomes" id="UP000542210">
    <property type="component" value="Unassembled WGS sequence"/>
</dbReference>
<protein>
    <submittedName>
        <fullName evidence="1">Uncharacterized protein</fullName>
    </submittedName>
</protein>
<evidence type="ECO:0000313" key="2">
    <source>
        <dbReference type="Proteomes" id="UP000542210"/>
    </source>
</evidence>
<dbReference type="EMBL" id="JACHND010000001">
    <property type="protein sequence ID" value="MBB4702332.1"/>
    <property type="molecule type" value="Genomic_DNA"/>
</dbReference>
<comment type="caution">
    <text evidence="1">The sequence shown here is derived from an EMBL/GenBank/DDBJ whole genome shotgun (WGS) entry which is preliminary data.</text>
</comment>
<name>A0A7W7D8S2_9ACTN</name>
<reference evidence="1 2" key="1">
    <citation type="submission" date="2020-08" db="EMBL/GenBank/DDBJ databases">
        <title>Sequencing the genomes of 1000 actinobacteria strains.</title>
        <authorList>
            <person name="Klenk H.-P."/>
        </authorList>
    </citation>
    <scope>NUCLEOTIDE SEQUENCE [LARGE SCALE GENOMIC DNA]</scope>
    <source>
        <strain evidence="1 2">DSM 45784</strain>
    </source>
</reference>
<dbReference type="RefSeq" id="WP_184882024.1">
    <property type="nucleotide sequence ID" value="NZ_BOOV01000048.1"/>
</dbReference>
<accession>A0A7W7D8S2</accession>
<keyword evidence="2" id="KW-1185">Reference proteome</keyword>
<sequence>MTLAYGSVEQSTAAYFGALLGGFSDALRKQGIASRMVWVIRLRLRHEEYAFPVYVPPMLEVRGADRRVRATVTIVRGVSEPAYSVRPADGERYYLFPVSEGASALAFVVGRAPDWQLIQ</sequence>
<organism evidence="1 2">
    <name type="scientific">Sphaerisporangium siamense</name>
    <dbReference type="NCBI Taxonomy" id="795645"/>
    <lineage>
        <taxon>Bacteria</taxon>
        <taxon>Bacillati</taxon>
        <taxon>Actinomycetota</taxon>
        <taxon>Actinomycetes</taxon>
        <taxon>Streptosporangiales</taxon>
        <taxon>Streptosporangiaceae</taxon>
        <taxon>Sphaerisporangium</taxon>
    </lineage>
</organism>
<evidence type="ECO:0000313" key="1">
    <source>
        <dbReference type="EMBL" id="MBB4702332.1"/>
    </source>
</evidence>